<keyword evidence="5 7" id="KW-1133">Transmembrane helix</keyword>
<comment type="caution">
    <text evidence="9">The sequence shown here is derived from an EMBL/GenBank/DDBJ whole genome shotgun (WGS) entry which is preliminary data.</text>
</comment>
<dbReference type="InterPro" id="IPR042193">
    <property type="entry name" value="FHIPEP_3"/>
</dbReference>
<comment type="function">
    <text evidence="7">Required for formation of the rod structure of the flagellar apparatus. Together with FliI and FliH, may constitute the export apparatus of flagellin.</text>
</comment>
<keyword evidence="7" id="KW-1005">Bacterial flagellum biogenesis</keyword>
<feature type="transmembrane region" description="Helical" evidence="7">
    <location>
        <begin position="30"/>
        <end position="49"/>
    </location>
</feature>
<keyword evidence="3 7" id="KW-1003">Cell membrane</keyword>
<dbReference type="InterPro" id="IPR006301">
    <property type="entry name" value="FlhA"/>
</dbReference>
<dbReference type="InterPro" id="IPR025505">
    <property type="entry name" value="FHIPEP_CS"/>
</dbReference>
<evidence type="ECO:0000256" key="2">
    <source>
        <dbReference type="ARBA" id="ARBA00008835"/>
    </source>
</evidence>
<evidence type="ECO:0000256" key="4">
    <source>
        <dbReference type="ARBA" id="ARBA00022692"/>
    </source>
</evidence>
<dbReference type="Gene3D" id="3.40.50.12790">
    <property type="entry name" value="FHIPEP family, domain 4"/>
    <property type="match status" value="1"/>
</dbReference>
<comment type="subcellular location">
    <subcellularLocation>
        <location evidence="1 7">Cell membrane</location>
        <topology evidence="1 7">Multi-pass membrane protein</topology>
    </subcellularLocation>
</comment>
<dbReference type="Gene3D" id="1.10.8.540">
    <property type="entry name" value="FHIPEP family, domain 3"/>
    <property type="match status" value="1"/>
</dbReference>
<dbReference type="PIRSF" id="PIRSF005419">
    <property type="entry name" value="FlhA"/>
    <property type="match status" value="1"/>
</dbReference>
<keyword evidence="9" id="KW-0966">Cell projection</keyword>
<dbReference type="PANTHER" id="PTHR30161">
    <property type="entry name" value="FLAGELLAR EXPORT PROTEIN, MEMBRANE FLHA SUBUNIT-RELATED"/>
    <property type="match status" value="1"/>
</dbReference>
<dbReference type="GO" id="GO:0005886">
    <property type="term" value="C:plasma membrane"/>
    <property type="evidence" value="ECO:0007669"/>
    <property type="project" value="UniProtKB-SubCell"/>
</dbReference>
<dbReference type="NCBIfam" id="TIGR01398">
    <property type="entry name" value="FlhA"/>
    <property type="match status" value="1"/>
</dbReference>
<name>A0A395VCZ3_9FIRM</name>
<reference evidence="9 10" key="1">
    <citation type="submission" date="2018-08" db="EMBL/GenBank/DDBJ databases">
        <title>A genome reference for cultivated species of the human gut microbiota.</title>
        <authorList>
            <person name="Zou Y."/>
            <person name="Xue W."/>
            <person name="Luo G."/>
        </authorList>
    </citation>
    <scope>NUCLEOTIDE SEQUENCE [LARGE SCALE GENOMIC DNA]</scope>
    <source>
        <strain evidence="9 10">AF22-12AC</strain>
    </source>
</reference>
<keyword evidence="7" id="KW-1006">Bacterial flagellum protein export</keyword>
<accession>A0A395VCZ3</accession>
<gene>
    <name evidence="7 9" type="primary">flhA</name>
    <name evidence="9" type="ORF">DWX93_02565</name>
</gene>
<evidence type="ECO:0000256" key="3">
    <source>
        <dbReference type="ARBA" id="ARBA00022475"/>
    </source>
</evidence>
<keyword evidence="9" id="KW-0282">Flagellum</keyword>
<sequence length="677" mass="74109">MKKADIGVALYLLAAVIFLIVPINSTLLDVMLALNISIALIVLFNTLFVKEVLDMSFFPTLLLFTTIFRISLNVSSTRLILTTGAPGNVVETFGSFVGGGDMIVGAVVFIILIIIQFVVINKGSERVAEVSARFTLDAMPGKQMAIDADLNTGAITETQARERRNKIQEEASFFGSMDGATKYVKGDATAGLIITFVNLIGGTAMGMMRGGLDFSEAIQRYGLLTMGDGLCSQIPSLLISLSTGILVTKASKNADFSNILVKQLFGIPKALYLVGGSLIFLGAVTPLNVVLFAALGAAFIVAGRMVDKNIGIENIEEEVSQAETEAEEIRKPENVVSLLQVDPIELEFGYGIIPLADVNQGGDLLDRVVMIRRQIALELGTVVPIIRLRDNIQLNPNQYIIKIKGIQVTEGEILFDHYMAMNPGYVEEEITGIPTFEPSFHLPAIWITESQRERAESLGYTVVDPPSIIATHLTEVIRSHIAELLTRQDVQNLVNNLKESNPVLVDELVPKLLGLGEIQKVLQNLLSEGISIRDLLTIFETLADHAPATRDTDVLTEYARQSLKRAISSKYFPANETTSVITVDPKIEQEIMGSVKQTEQGAYLTLDPERTKAIMASVEKEVAKLENMGKPAIIMTSPIVRMYFKKLTEDYFKDLTVLSYNEVESNVELQSVGMVTI</sequence>
<dbReference type="RefSeq" id="WP_118096530.1">
    <property type="nucleotide sequence ID" value="NZ_DBFVHP010000042.1"/>
</dbReference>
<evidence type="ECO:0000256" key="7">
    <source>
        <dbReference type="RuleBase" id="RU364093"/>
    </source>
</evidence>
<evidence type="ECO:0000256" key="5">
    <source>
        <dbReference type="ARBA" id="ARBA00022989"/>
    </source>
</evidence>
<dbReference type="PANTHER" id="PTHR30161:SF1">
    <property type="entry name" value="FLAGELLAR BIOSYNTHESIS PROTEIN FLHA-RELATED"/>
    <property type="match status" value="1"/>
</dbReference>
<feature type="coiled-coil region" evidence="8">
    <location>
        <begin position="305"/>
        <end position="332"/>
    </location>
</feature>
<proteinExistence type="inferred from homology"/>
<dbReference type="PRINTS" id="PR00949">
    <property type="entry name" value="TYPE3IMAPROT"/>
</dbReference>
<dbReference type="Gene3D" id="3.40.30.60">
    <property type="entry name" value="FHIPEP family, domain 1"/>
    <property type="match status" value="1"/>
</dbReference>
<comment type="caution">
    <text evidence="7">Lacks conserved residue(s) required for the propagation of feature annotation.</text>
</comment>
<organism evidence="9 10">
    <name type="scientific">Roseburia hominis</name>
    <dbReference type="NCBI Taxonomy" id="301301"/>
    <lineage>
        <taxon>Bacteria</taxon>
        <taxon>Bacillati</taxon>
        <taxon>Bacillota</taxon>
        <taxon>Clostridia</taxon>
        <taxon>Lachnospirales</taxon>
        <taxon>Lachnospiraceae</taxon>
        <taxon>Roseburia</taxon>
    </lineage>
</organism>
<dbReference type="EMBL" id="QRVL01000001">
    <property type="protein sequence ID" value="RGS42234.1"/>
    <property type="molecule type" value="Genomic_DNA"/>
</dbReference>
<dbReference type="InterPro" id="IPR042194">
    <property type="entry name" value="FHIPEP_1"/>
</dbReference>
<keyword evidence="6 7" id="KW-0472">Membrane</keyword>
<dbReference type="Proteomes" id="UP000266172">
    <property type="component" value="Unassembled WGS sequence"/>
</dbReference>
<evidence type="ECO:0000256" key="1">
    <source>
        <dbReference type="ARBA" id="ARBA00004651"/>
    </source>
</evidence>
<evidence type="ECO:0000313" key="9">
    <source>
        <dbReference type="EMBL" id="RGS42234.1"/>
    </source>
</evidence>
<evidence type="ECO:0000256" key="8">
    <source>
        <dbReference type="SAM" id="Coils"/>
    </source>
</evidence>
<dbReference type="AlphaFoldDB" id="A0A395VCZ3"/>
<keyword evidence="4 7" id="KW-0812">Transmembrane</keyword>
<keyword evidence="9" id="KW-0969">Cilium</keyword>
<protein>
    <recommendedName>
        <fullName evidence="7">Flagellar biosynthesis protein FlhA</fullName>
    </recommendedName>
</protein>
<feature type="transmembrane region" description="Helical" evidence="7">
    <location>
        <begin position="270"/>
        <end position="300"/>
    </location>
</feature>
<keyword evidence="8" id="KW-0175">Coiled coil</keyword>
<feature type="transmembrane region" description="Helical" evidence="7">
    <location>
        <begin position="61"/>
        <end position="81"/>
    </location>
</feature>
<evidence type="ECO:0000313" key="10">
    <source>
        <dbReference type="Proteomes" id="UP000266172"/>
    </source>
</evidence>
<evidence type="ECO:0000256" key="6">
    <source>
        <dbReference type="ARBA" id="ARBA00023136"/>
    </source>
</evidence>
<dbReference type="GO" id="GO:0009306">
    <property type="term" value="P:protein secretion"/>
    <property type="evidence" value="ECO:0007669"/>
    <property type="project" value="InterPro"/>
</dbReference>
<dbReference type="GO" id="GO:0044780">
    <property type="term" value="P:bacterial-type flagellum assembly"/>
    <property type="evidence" value="ECO:0007669"/>
    <property type="project" value="InterPro"/>
</dbReference>
<keyword evidence="7" id="KW-0813">Transport</keyword>
<keyword evidence="7" id="KW-0653">Protein transport</keyword>
<comment type="similarity">
    <text evidence="2 7">Belongs to the FHIPEP (flagella/HR/invasion proteins export pore) family.</text>
</comment>
<dbReference type="PROSITE" id="PS00994">
    <property type="entry name" value="FHIPEP"/>
    <property type="match status" value="1"/>
</dbReference>
<dbReference type="InterPro" id="IPR042196">
    <property type="entry name" value="FHIPEP_4"/>
</dbReference>
<dbReference type="Pfam" id="PF00771">
    <property type="entry name" value="FHIPEP"/>
    <property type="match status" value="1"/>
</dbReference>
<dbReference type="InterPro" id="IPR001712">
    <property type="entry name" value="T3SS_FHIPEP"/>
</dbReference>
<feature type="transmembrane region" description="Helical" evidence="7">
    <location>
        <begin position="93"/>
        <end position="119"/>
    </location>
</feature>
<feature type="transmembrane region" description="Helical" evidence="7">
    <location>
        <begin position="7"/>
        <end position="24"/>
    </location>
</feature>